<comment type="similarity">
    <text evidence="1">Belongs to the iron-sulfur cluster assembly SufBD family.</text>
</comment>
<dbReference type="Pfam" id="PF01458">
    <property type="entry name" value="SUFBD_core"/>
    <property type="match status" value="1"/>
</dbReference>
<dbReference type="InterPro" id="IPR037284">
    <property type="entry name" value="SUF_FeS_clus_asmbl_SufBD_sf"/>
</dbReference>
<organism evidence="3 4">
    <name type="scientific">Candidatus Terraquivivens tikiterensis</name>
    <dbReference type="NCBI Taxonomy" id="1980982"/>
    <lineage>
        <taxon>Archaea</taxon>
        <taxon>Nitrososphaerota</taxon>
        <taxon>Candidatus Wolframiiraptoraceae</taxon>
        <taxon>Candidatus Terraquivivens</taxon>
    </lineage>
</organism>
<dbReference type="InterPro" id="IPR000825">
    <property type="entry name" value="SUF_FeS_clus_asmbl_SufBD_core"/>
</dbReference>
<dbReference type="PANTHER" id="PTHR30508">
    <property type="entry name" value="FES CLUSTER ASSEMBLY PROTEIN SUF"/>
    <property type="match status" value="1"/>
</dbReference>
<evidence type="ECO:0000313" key="4">
    <source>
        <dbReference type="Proteomes" id="UP000244066"/>
    </source>
</evidence>
<dbReference type="PANTHER" id="PTHR30508:SF1">
    <property type="entry name" value="UPF0051 PROTEIN ABCI8, CHLOROPLASTIC-RELATED"/>
    <property type="match status" value="1"/>
</dbReference>
<dbReference type="AlphaFoldDB" id="A0A2R7Y578"/>
<evidence type="ECO:0000256" key="1">
    <source>
        <dbReference type="ARBA" id="ARBA00043967"/>
    </source>
</evidence>
<reference evidence="3 4" key="1">
    <citation type="submission" date="2017-04" db="EMBL/GenBank/DDBJ databases">
        <title>Draft Aigarchaeota genome from a New Zealand hot spring.</title>
        <authorList>
            <person name="Reysenbach A.-L."/>
            <person name="Donaho J.A."/>
            <person name="Gerhart J."/>
            <person name="Kelley J.F."/>
            <person name="Kouba K."/>
            <person name="Podar M."/>
            <person name="Stott M."/>
        </authorList>
    </citation>
    <scope>NUCLEOTIDE SEQUENCE [LARGE SCALE GENOMIC DNA]</scope>
    <source>
        <strain evidence="3">NZ13_MG1</strain>
    </source>
</reference>
<feature type="domain" description="SUF system FeS cluster assembly SufBD core" evidence="2">
    <location>
        <begin position="142"/>
        <end position="369"/>
    </location>
</feature>
<accession>A0A2R7Y578</accession>
<dbReference type="SUPFAM" id="SSF101960">
    <property type="entry name" value="Stabilizer of iron transporter SufD"/>
    <property type="match status" value="1"/>
</dbReference>
<evidence type="ECO:0000313" key="3">
    <source>
        <dbReference type="EMBL" id="PUA32695.1"/>
    </source>
</evidence>
<name>A0A2R7Y578_9ARCH</name>
<dbReference type="InterPro" id="IPR055346">
    <property type="entry name" value="Fe-S_cluster_assembly_SufBD"/>
</dbReference>
<comment type="caution">
    <text evidence="3">The sequence shown here is derived from an EMBL/GenBank/DDBJ whole genome shotgun (WGS) entry which is preliminary data.</text>
</comment>
<dbReference type="Proteomes" id="UP000244066">
    <property type="component" value="Unassembled WGS sequence"/>
</dbReference>
<evidence type="ECO:0000259" key="2">
    <source>
        <dbReference type="Pfam" id="PF01458"/>
    </source>
</evidence>
<gene>
    <name evidence="3" type="ORF">B9J98_03735</name>
</gene>
<protein>
    <recommendedName>
        <fullName evidence="2">SUF system FeS cluster assembly SufBD core domain-containing protein</fullName>
    </recommendedName>
</protein>
<dbReference type="EMBL" id="NDWU01000007">
    <property type="protein sequence ID" value="PUA32695.1"/>
    <property type="molecule type" value="Genomic_DNA"/>
</dbReference>
<dbReference type="GO" id="GO:0016226">
    <property type="term" value="P:iron-sulfur cluster assembly"/>
    <property type="evidence" value="ECO:0007669"/>
    <property type="project" value="InterPro"/>
</dbReference>
<proteinExistence type="inferred from homology"/>
<sequence>MNSSQEDRVPAPDIKEFIRGVKRWTPCPLASLPNDVAERSIQVGIKPNEDDRSGTYFQIDDVPVFHGIKRAFENRVEMTSVRQALQRHEWLKDYFWRLVDSGADEFTELAYRDWDDGYFVRILEGQKLTFPLQACLFVSTDRFNQNVHNVIVAEPGSDAQIITGCTIHPSVSRGLHVGITEIYVKRGARLTFTMVHGWAPGFDARPRTAVLLEEGATFVSNYICLSPVRSLQMYPVAYCAGEGARARFNSILYVKDRSYVDVGARVVLDGKGSRGEIVSRVVATEAAQAYLRGLLVGRREECKGHIECMGLLLSDRASIHAIPRLDAEARGVELTHEAAIGKIAREQVEYLMTRGLSKEEAEALLVRGFMDVSILGLPATLYEDIRRIVESVSRAH</sequence>